<evidence type="ECO:0000313" key="2">
    <source>
        <dbReference type="EMBL" id="SCU73246.1"/>
    </source>
</evidence>
<dbReference type="AlphaFoldDB" id="A0A1G4IKW8"/>
<evidence type="ECO:0000313" key="3">
    <source>
        <dbReference type="Proteomes" id="UP000195570"/>
    </source>
</evidence>
<keyword evidence="3" id="KW-1185">Reference proteome</keyword>
<accession>A0A1G4IKW8</accession>
<comment type="caution">
    <text evidence="2">The sequence shown here is derived from an EMBL/GenBank/DDBJ whole genome shotgun (WGS) entry which is preliminary data.</text>
</comment>
<dbReference type="RefSeq" id="XP_067083639.1">
    <property type="nucleotide sequence ID" value="XM_067227538.1"/>
</dbReference>
<reference evidence="2" key="1">
    <citation type="submission" date="2016-09" db="EMBL/GenBank/DDBJ databases">
        <authorList>
            <person name="Hebert L."/>
            <person name="Moumen B."/>
        </authorList>
    </citation>
    <scope>NUCLEOTIDE SEQUENCE [LARGE SCALE GENOMIC DNA]</scope>
    <source>
        <strain evidence="2">OVI</strain>
    </source>
</reference>
<dbReference type="Proteomes" id="UP000195570">
    <property type="component" value="Unassembled WGS sequence"/>
</dbReference>
<dbReference type="VEuPathDB" id="TriTrypDB:TEOVI_000544000"/>
<dbReference type="EMBL" id="CZPT02002020">
    <property type="protein sequence ID" value="SCU73246.1"/>
    <property type="molecule type" value="Genomic_DNA"/>
</dbReference>
<name>A0A1G4IKW8_TRYEQ</name>
<feature type="region of interest" description="Disordered" evidence="1">
    <location>
        <begin position="378"/>
        <end position="407"/>
    </location>
</feature>
<sequence length="764" mass="82461">MQYLYDDTVQPLRFFTKIVMRCVNDALDYATAPQRHIREITKTCDIRLANEAPPQIQVPVEVLSTFALPKLIVPVEYPSPPNSPAGVSTKISAVFANSGALVFGYIDGHVTLAGGYLTCVEGDPNSSSVERGQFESTEVVALDPGGGPVVALDAVIVSNMEWAVAVGYRRSVFVLLVTLKRGECYSISRRRRYQQQVVEIACESFPMLETVSSLKLSHNAAHISVCYNNDSRVTIISVPPLKIPRDTDSEEVSRVVLGASARVAYAEGAFGGGGVRIFYIPDLSRQGVSFGVKTQSLGTFSNCASANNLRNSTTGSFAMPPASGDSSFSRHCILGLLLWVGSTAFSRCPLRPSRSGTEGKPAVLAAVDAIGTESNVERLAASASKSKGTPRTSERHTRRGRSRASSTVNILGDHLSLPSSHKNLLPSVIVAAEVAAGDRSLVAVVCENSCVYFMDARGIASVCNIGSPSYCQSPCELGVTPYISDGGHGHVPSVTVALKTKGCTTLAHVRGPHLANLMNCATANSIHEVDGLRVTVPLGDLPLLLLICEDATYLWDVHYNRVVAKIDDLPPLQQVVTYELRPTSQTSGLYQGLTKQQQLQRQQQQQQQQQKPPYEEQEKEEVFCAVFTDNAVWWPTTNGSVACLTVNGLLRSLYPTLIKYFPQMTPYALAQVLERLAPRYRQNEEHIAALELPAEAPCHMGAGNVLSNTLSSGMVFPLAARFRSIQLSNSALGLEAAATQFLEGACNSSAQSKEEVARLMNAAH</sequence>
<organism evidence="2 3">
    <name type="scientific">Trypanosoma equiperdum</name>
    <dbReference type="NCBI Taxonomy" id="5694"/>
    <lineage>
        <taxon>Eukaryota</taxon>
        <taxon>Discoba</taxon>
        <taxon>Euglenozoa</taxon>
        <taxon>Kinetoplastea</taxon>
        <taxon>Metakinetoplastina</taxon>
        <taxon>Trypanosomatida</taxon>
        <taxon>Trypanosomatidae</taxon>
        <taxon>Trypanosoma</taxon>
    </lineage>
</organism>
<gene>
    <name evidence="2" type="ORF">TEOVI_000544000</name>
</gene>
<proteinExistence type="predicted"/>
<dbReference type="GeneID" id="92379380"/>
<protein>
    <submittedName>
        <fullName evidence="2">Uncharacterized protein</fullName>
    </submittedName>
</protein>
<evidence type="ECO:0000256" key="1">
    <source>
        <dbReference type="SAM" id="MobiDB-lite"/>
    </source>
</evidence>